<reference evidence="2" key="1">
    <citation type="submission" date="2020-09" db="EMBL/GenBank/DDBJ databases">
        <title>Genome-Enabled Discovery of Anthraquinone Biosynthesis in Senna tora.</title>
        <authorList>
            <person name="Kang S.-H."/>
            <person name="Pandey R.P."/>
            <person name="Lee C.-M."/>
            <person name="Sim J.-S."/>
            <person name="Jeong J.-T."/>
            <person name="Choi B.-S."/>
            <person name="Jung M."/>
            <person name="Ginzburg D."/>
            <person name="Zhao K."/>
            <person name="Won S.Y."/>
            <person name="Oh T.-J."/>
            <person name="Yu Y."/>
            <person name="Kim N.-H."/>
            <person name="Lee O.R."/>
            <person name="Lee T.-H."/>
            <person name="Bashyal P."/>
            <person name="Kim T.-S."/>
            <person name="Lee W.-H."/>
            <person name="Kawkins C."/>
            <person name="Kim C.-K."/>
            <person name="Kim J.S."/>
            <person name="Ahn B.O."/>
            <person name="Rhee S.Y."/>
            <person name="Sohng J.K."/>
        </authorList>
    </citation>
    <scope>NUCLEOTIDE SEQUENCE</scope>
    <source>
        <tissue evidence="2">Leaf</tissue>
    </source>
</reference>
<feature type="compositionally biased region" description="Basic and acidic residues" evidence="1">
    <location>
        <begin position="10"/>
        <end position="26"/>
    </location>
</feature>
<dbReference type="AlphaFoldDB" id="A0A834SNP2"/>
<proteinExistence type="predicted"/>
<comment type="caution">
    <text evidence="2">The sequence shown here is derived from an EMBL/GenBank/DDBJ whole genome shotgun (WGS) entry which is preliminary data.</text>
</comment>
<dbReference type="EMBL" id="JAAIUW010000012">
    <property type="protein sequence ID" value="KAF7806025.1"/>
    <property type="molecule type" value="Genomic_DNA"/>
</dbReference>
<protein>
    <submittedName>
        <fullName evidence="2">Uncharacterized protein</fullName>
    </submittedName>
</protein>
<evidence type="ECO:0000256" key="1">
    <source>
        <dbReference type="SAM" id="MobiDB-lite"/>
    </source>
</evidence>
<feature type="region of interest" description="Disordered" evidence="1">
    <location>
        <begin position="1"/>
        <end position="40"/>
    </location>
</feature>
<dbReference type="Proteomes" id="UP000634136">
    <property type="component" value="Unassembled WGS sequence"/>
</dbReference>
<evidence type="ECO:0000313" key="3">
    <source>
        <dbReference type="Proteomes" id="UP000634136"/>
    </source>
</evidence>
<evidence type="ECO:0000313" key="2">
    <source>
        <dbReference type="EMBL" id="KAF7806025.1"/>
    </source>
</evidence>
<keyword evidence="3" id="KW-1185">Reference proteome</keyword>
<organism evidence="2 3">
    <name type="scientific">Senna tora</name>
    <dbReference type="NCBI Taxonomy" id="362788"/>
    <lineage>
        <taxon>Eukaryota</taxon>
        <taxon>Viridiplantae</taxon>
        <taxon>Streptophyta</taxon>
        <taxon>Embryophyta</taxon>
        <taxon>Tracheophyta</taxon>
        <taxon>Spermatophyta</taxon>
        <taxon>Magnoliopsida</taxon>
        <taxon>eudicotyledons</taxon>
        <taxon>Gunneridae</taxon>
        <taxon>Pentapetalae</taxon>
        <taxon>rosids</taxon>
        <taxon>fabids</taxon>
        <taxon>Fabales</taxon>
        <taxon>Fabaceae</taxon>
        <taxon>Caesalpinioideae</taxon>
        <taxon>Cassia clade</taxon>
        <taxon>Senna</taxon>
    </lineage>
</organism>
<gene>
    <name evidence="2" type="ORF">G2W53_038186</name>
</gene>
<sequence length="40" mass="4540">MGHPSLLYDGGKETCKGKTEKEKQNDKGMQAFYAHRNGRK</sequence>
<accession>A0A834SNP2</accession>
<name>A0A834SNP2_9FABA</name>